<dbReference type="Proteomes" id="UP000296049">
    <property type="component" value="Unassembled WGS sequence"/>
</dbReference>
<gene>
    <name evidence="2" type="ORF">Anapl_08579</name>
</gene>
<evidence type="ECO:0000256" key="1">
    <source>
        <dbReference type="SAM" id="MobiDB-lite"/>
    </source>
</evidence>
<sequence>MGAAVRAWLSARPLPQPAGLAASPSTARNGRPKCRTYSERKMSSTSLRQSVSGFACQTALPHTLQDCCCPPIYITALLHQMLEDKAWDPTGSPGADHRDYQSKQQQKDLIAHSLMSLPATCSQTPLTCMQAFTGQCLHGHTLKPASHPGPGHSTSVRTAVLAQQRSL</sequence>
<evidence type="ECO:0000313" key="3">
    <source>
        <dbReference type="Proteomes" id="UP000296049"/>
    </source>
</evidence>
<keyword evidence="3" id="KW-1185">Reference proteome</keyword>
<feature type="region of interest" description="Disordered" evidence="1">
    <location>
        <begin position="16"/>
        <end position="43"/>
    </location>
</feature>
<dbReference type="AlphaFoldDB" id="R0LXP1"/>
<protein>
    <submittedName>
        <fullName evidence="2">Uncharacterized protein</fullName>
    </submittedName>
</protein>
<dbReference type="EMBL" id="KB742595">
    <property type="protein sequence ID" value="EOB06580.1"/>
    <property type="molecule type" value="Genomic_DNA"/>
</dbReference>
<name>R0LXP1_ANAPL</name>
<reference evidence="3" key="1">
    <citation type="journal article" date="2013" name="Nat. Genet.">
        <title>The duck genome and transcriptome provide insight into an avian influenza virus reservoir species.</title>
        <authorList>
            <person name="Huang Y."/>
            <person name="Li Y."/>
            <person name="Burt D.W."/>
            <person name="Chen H."/>
            <person name="Zhang Y."/>
            <person name="Qian W."/>
            <person name="Kim H."/>
            <person name="Gan S."/>
            <person name="Zhao Y."/>
            <person name="Li J."/>
            <person name="Yi K."/>
            <person name="Feng H."/>
            <person name="Zhu P."/>
            <person name="Li B."/>
            <person name="Liu Q."/>
            <person name="Fairley S."/>
            <person name="Magor K.E."/>
            <person name="Du Z."/>
            <person name="Hu X."/>
            <person name="Goodman L."/>
            <person name="Tafer H."/>
            <person name="Vignal A."/>
            <person name="Lee T."/>
            <person name="Kim K.W."/>
            <person name="Sheng Z."/>
            <person name="An Y."/>
            <person name="Searle S."/>
            <person name="Herrero J."/>
            <person name="Groenen M.A."/>
            <person name="Crooijmans R.P."/>
            <person name="Faraut T."/>
            <person name="Cai Q."/>
            <person name="Webster R.G."/>
            <person name="Aldridge J.R."/>
            <person name="Warren W.C."/>
            <person name="Bartschat S."/>
            <person name="Kehr S."/>
            <person name="Marz M."/>
            <person name="Stadler P.F."/>
            <person name="Smith J."/>
            <person name="Kraus R.H."/>
            <person name="Zhao Y."/>
            <person name="Ren L."/>
            <person name="Fei J."/>
            <person name="Morisson M."/>
            <person name="Kaiser P."/>
            <person name="Griffin D.K."/>
            <person name="Rao M."/>
            <person name="Pitel F."/>
            <person name="Wang J."/>
            <person name="Li N."/>
        </authorList>
    </citation>
    <scope>NUCLEOTIDE SEQUENCE [LARGE SCALE GENOMIC DNA]</scope>
</reference>
<evidence type="ECO:0000313" key="2">
    <source>
        <dbReference type="EMBL" id="EOB06580.1"/>
    </source>
</evidence>
<accession>R0LXP1</accession>
<proteinExistence type="predicted"/>
<organism evidence="2 3">
    <name type="scientific">Anas platyrhynchos</name>
    <name type="common">Mallard</name>
    <name type="synonym">Anas boschas</name>
    <dbReference type="NCBI Taxonomy" id="8839"/>
    <lineage>
        <taxon>Eukaryota</taxon>
        <taxon>Metazoa</taxon>
        <taxon>Chordata</taxon>
        <taxon>Craniata</taxon>
        <taxon>Vertebrata</taxon>
        <taxon>Euteleostomi</taxon>
        <taxon>Archelosauria</taxon>
        <taxon>Archosauria</taxon>
        <taxon>Dinosauria</taxon>
        <taxon>Saurischia</taxon>
        <taxon>Theropoda</taxon>
        <taxon>Coelurosauria</taxon>
        <taxon>Aves</taxon>
        <taxon>Neognathae</taxon>
        <taxon>Galloanserae</taxon>
        <taxon>Anseriformes</taxon>
        <taxon>Anatidae</taxon>
        <taxon>Anatinae</taxon>
        <taxon>Anas</taxon>
    </lineage>
</organism>